<reference evidence="2 3" key="2">
    <citation type="submission" date="2024-01" db="EMBL/GenBank/DDBJ databases">
        <authorList>
            <person name="Xie X."/>
        </authorList>
    </citation>
    <scope>NUCLEOTIDE SEQUENCE [LARGE SCALE GENOMIC DNA]</scope>
    <source>
        <strain evidence="2">SCUT-1</strain>
    </source>
</reference>
<proteinExistence type="predicted"/>
<feature type="chain" id="PRO_5046433817" evidence="1">
    <location>
        <begin position="20"/>
        <end position="88"/>
    </location>
</feature>
<dbReference type="Proteomes" id="UP001308005">
    <property type="component" value="Unassembled WGS sequence"/>
</dbReference>
<accession>A0ABU6CV24</accession>
<evidence type="ECO:0000313" key="2">
    <source>
        <dbReference type="EMBL" id="MEB4590451.1"/>
    </source>
</evidence>
<organism evidence="2 3">
    <name type="scientific">Candidatus Thiothrix phosphatis</name>
    <dbReference type="NCBI Taxonomy" id="3112415"/>
    <lineage>
        <taxon>Bacteria</taxon>
        <taxon>Pseudomonadati</taxon>
        <taxon>Pseudomonadota</taxon>
        <taxon>Gammaproteobacteria</taxon>
        <taxon>Thiotrichales</taxon>
        <taxon>Thiotrichaceae</taxon>
        <taxon>Thiothrix</taxon>
    </lineage>
</organism>
<reference evidence="3" key="1">
    <citation type="submission" date="2023-07" db="EMBL/GenBank/DDBJ databases">
        <title>The carbon used by Thiothrix.</title>
        <authorList>
            <person name="Chen L."/>
        </authorList>
    </citation>
    <scope>NUCLEOTIDE SEQUENCE [LARGE SCALE GENOMIC DNA]</scope>
</reference>
<dbReference type="RefSeq" id="WP_324693769.1">
    <property type="nucleotide sequence ID" value="NZ_JAYMYJ010000043.1"/>
</dbReference>
<keyword evidence="3" id="KW-1185">Reference proteome</keyword>
<name>A0ABU6CV24_9GAMM</name>
<evidence type="ECO:0000313" key="3">
    <source>
        <dbReference type="Proteomes" id="UP001308005"/>
    </source>
</evidence>
<keyword evidence="1" id="KW-0732">Signal</keyword>
<comment type="caution">
    <text evidence="2">The sequence shown here is derived from an EMBL/GenBank/DDBJ whole genome shotgun (WGS) entry which is preliminary data.</text>
</comment>
<feature type="signal peptide" evidence="1">
    <location>
        <begin position="1"/>
        <end position="19"/>
    </location>
</feature>
<sequence length="88" mass="9997">MKPVLILCSGLLLTQAVWANDPDSVTQFTSSACNTPELTDPATSGITNRAQLDKKVRSCDLDNHIYWYEDQIQDIVAYIAQKYYHNFQ</sequence>
<evidence type="ECO:0000256" key="1">
    <source>
        <dbReference type="SAM" id="SignalP"/>
    </source>
</evidence>
<gene>
    <name evidence="2" type="ORF">VSS37_05630</name>
</gene>
<protein>
    <submittedName>
        <fullName evidence="2">Uncharacterized protein</fullName>
    </submittedName>
</protein>
<dbReference type="EMBL" id="JAYMYJ010000043">
    <property type="protein sequence ID" value="MEB4590451.1"/>
    <property type="molecule type" value="Genomic_DNA"/>
</dbReference>